<dbReference type="STRING" id="39492.ERS852540_00436"/>
<reference evidence="2 3" key="1">
    <citation type="submission" date="2015-09" db="EMBL/GenBank/DDBJ databases">
        <authorList>
            <consortium name="Pathogen Informatics"/>
        </authorList>
    </citation>
    <scope>NUCLEOTIDE SEQUENCE [LARGE SCALE GENOMIC DNA]</scope>
    <source>
        <strain evidence="2 3">2789STDY5834928</strain>
    </source>
</reference>
<dbReference type="InterPro" id="IPR014940">
    <property type="entry name" value="BAAT_C"/>
</dbReference>
<dbReference type="OrthoDB" id="355944at2"/>
<evidence type="ECO:0000313" key="3">
    <source>
        <dbReference type="Proteomes" id="UP000095662"/>
    </source>
</evidence>
<protein>
    <submittedName>
        <fullName evidence="2">BAAT / Acyl-CoA thioester hydrolase C terminal</fullName>
    </submittedName>
</protein>
<dbReference type="InterPro" id="IPR029058">
    <property type="entry name" value="AB_hydrolase_fold"/>
</dbReference>
<dbReference type="Proteomes" id="UP000095662">
    <property type="component" value="Unassembled WGS sequence"/>
</dbReference>
<evidence type="ECO:0000313" key="2">
    <source>
        <dbReference type="EMBL" id="CUQ82198.1"/>
    </source>
</evidence>
<dbReference type="Pfam" id="PF08840">
    <property type="entry name" value="BAAT_C"/>
    <property type="match status" value="1"/>
</dbReference>
<keyword evidence="2" id="KW-0378">Hydrolase</keyword>
<name>A0A174ZD80_9FIRM</name>
<dbReference type="AlphaFoldDB" id="A0A174ZD80"/>
<feature type="domain" description="BAAT/Acyl-CoA thioester hydrolase C-terminal" evidence="1">
    <location>
        <begin position="77"/>
        <end position="258"/>
    </location>
</feature>
<dbReference type="Gene3D" id="3.40.50.1820">
    <property type="entry name" value="alpha/beta hydrolase"/>
    <property type="match status" value="1"/>
</dbReference>
<sequence>MKHLHFEPEADGFYGAYWECKTPSDIAMIAMLGDDPEDYMGKTCVKWLHTYGINVMSMSPGKKNYSHHNYPIERIGSAIEWLKSHGNKKIGIVGASTTATVALVAASYYHDLTLTIALTPSDFVWQGFAQGSRDGCKEWPVENESIVSIGGKPVPFMPFVYKHPEYWQKIAKASKEHGDSTYSKDVFDDSEAAGLLKEEHFIPVENIGGKLVLVGAEDDSLWDTAKYIRRMDNRLKSRPHSCKYSVYLYEHGTHFVFPESVLKKALPVGADMLVNMCFSAAKKFPDECKAMRIDLDEKLTEEILDWKSNN</sequence>
<dbReference type="SUPFAM" id="SSF53474">
    <property type="entry name" value="alpha/beta-Hydrolases"/>
    <property type="match status" value="1"/>
</dbReference>
<organism evidence="2 3">
    <name type="scientific">[Eubacterium] siraeum</name>
    <dbReference type="NCBI Taxonomy" id="39492"/>
    <lineage>
        <taxon>Bacteria</taxon>
        <taxon>Bacillati</taxon>
        <taxon>Bacillota</taxon>
        <taxon>Clostridia</taxon>
        <taxon>Eubacteriales</taxon>
        <taxon>Oscillospiraceae</taxon>
        <taxon>Oscillospiraceae incertae sedis</taxon>
    </lineage>
</organism>
<proteinExistence type="predicted"/>
<accession>A0A174ZD80</accession>
<gene>
    <name evidence="2" type="ORF">ERS852540_00436</name>
</gene>
<dbReference type="GO" id="GO:0016787">
    <property type="term" value="F:hydrolase activity"/>
    <property type="evidence" value="ECO:0007669"/>
    <property type="project" value="UniProtKB-KW"/>
</dbReference>
<dbReference type="EMBL" id="CZBY01000002">
    <property type="protein sequence ID" value="CUQ82198.1"/>
    <property type="molecule type" value="Genomic_DNA"/>
</dbReference>
<evidence type="ECO:0000259" key="1">
    <source>
        <dbReference type="Pfam" id="PF08840"/>
    </source>
</evidence>